<organism evidence="2 3">
    <name type="scientific">Lactuca sativa</name>
    <name type="common">Garden lettuce</name>
    <dbReference type="NCBI Taxonomy" id="4236"/>
    <lineage>
        <taxon>Eukaryota</taxon>
        <taxon>Viridiplantae</taxon>
        <taxon>Streptophyta</taxon>
        <taxon>Embryophyta</taxon>
        <taxon>Tracheophyta</taxon>
        <taxon>Spermatophyta</taxon>
        <taxon>Magnoliopsida</taxon>
        <taxon>eudicotyledons</taxon>
        <taxon>Gunneridae</taxon>
        <taxon>Pentapetalae</taxon>
        <taxon>asterids</taxon>
        <taxon>campanulids</taxon>
        <taxon>Asterales</taxon>
        <taxon>Asteraceae</taxon>
        <taxon>Cichorioideae</taxon>
        <taxon>Cichorieae</taxon>
        <taxon>Lactucinae</taxon>
        <taxon>Lactuca</taxon>
    </lineage>
</organism>
<dbReference type="InterPro" id="IPR052579">
    <property type="entry name" value="Zinc_finger_SWIM"/>
</dbReference>
<evidence type="ECO:0000313" key="2">
    <source>
        <dbReference type="EMBL" id="KAJ0196992.1"/>
    </source>
</evidence>
<evidence type="ECO:0000259" key="1">
    <source>
        <dbReference type="Pfam" id="PF10551"/>
    </source>
</evidence>
<protein>
    <recommendedName>
        <fullName evidence="1">MULE transposase domain-containing protein</fullName>
    </recommendedName>
</protein>
<sequence>MHLLEIVGVTPTNMTFAIAFVYMHKKSECNYTWALNCLKLIMDNCLAPCVIVTNREMTLIKADKIVFSEAKCLLCRCHIYTNVLRYLKKVWLKPYNEMYVSVLIDKFLNFDNHTTNRVENQHAK</sequence>
<dbReference type="AlphaFoldDB" id="A0A9R1V1R1"/>
<dbReference type="PANTHER" id="PTHR31569">
    <property type="entry name" value="SWIM-TYPE DOMAIN-CONTAINING PROTEIN"/>
    <property type="match status" value="1"/>
</dbReference>
<dbReference type="Pfam" id="PF10551">
    <property type="entry name" value="MULE"/>
    <property type="match status" value="1"/>
</dbReference>
<feature type="domain" description="MULE transposase" evidence="1">
    <location>
        <begin position="1"/>
        <end position="82"/>
    </location>
</feature>
<accession>A0A9R1V1R1</accession>
<proteinExistence type="predicted"/>
<comment type="caution">
    <text evidence="2">The sequence shown here is derived from an EMBL/GenBank/DDBJ whole genome shotgun (WGS) entry which is preliminary data.</text>
</comment>
<keyword evidence="3" id="KW-1185">Reference proteome</keyword>
<name>A0A9R1V1R1_LACSA</name>
<dbReference type="InterPro" id="IPR018289">
    <property type="entry name" value="MULE_transposase_dom"/>
</dbReference>
<reference evidence="2 3" key="1">
    <citation type="journal article" date="2017" name="Nat. Commun.">
        <title>Genome assembly with in vitro proximity ligation data and whole-genome triplication in lettuce.</title>
        <authorList>
            <person name="Reyes-Chin-Wo S."/>
            <person name="Wang Z."/>
            <person name="Yang X."/>
            <person name="Kozik A."/>
            <person name="Arikit S."/>
            <person name="Song C."/>
            <person name="Xia L."/>
            <person name="Froenicke L."/>
            <person name="Lavelle D.O."/>
            <person name="Truco M.J."/>
            <person name="Xia R."/>
            <person name="Zhu S."/>
            <person name="Xu C."/>
            <person name="Xu H."/>
            <person name="Xu X."/>
            <person name="Cox K."/>
            <person name="Korf I."/>
            <person name="Meyers B.C."/>
            <person name="Michelmore R.W."/>
        </authorList>
    </citation>
    <scope>NUCLEOTIDE SEQUENCE [LARGE SCALE GENOMIC DNA]</scope>
    <source>
        <strain evidence="3">cv. Salinas</strain>
        <tissue evidence="2">Seedlings</tissue>
    </source>
</reference>
<dbReference type="PANTHER" id="PTHR31569:SF4">
    <property type="entry name" value="SWIM-TYPE DOMAIN-CONTAINING PROTEIN"/>
    <property type="match status" value="1"/>
</dbReference>
<gene>
    <name evidence="2" type="ORF">LSAT_V11C700364540</name>
</gene>
<dbReference type="EMBL" id="NBSK02000007">
    <property type="protein sequence ID" value="KAJ0196992.1"/>
    <property type="molecule type" value="Genomic_DNA"/>
</dbReference>
<dbReference type="Proteomes" id="UP000235145">
    <property type="component" value="Unassembled WGS sequence"/>
</dbReference>
<evidence type="ECO:0000313" key="3">
    <source>
        <dbReference type="Proteomes" id="UP000235145"/>
    </source>
</evidence>